<comment type="caution">
    <text evidence="2">The sequence shown here is derived from an EMBL/GenBank/DDBJ whole genome shotgun (WGS) entry which is preliminary data.</text>
</comment>
<gene>
    <name evidence="2" type="ORF">AT959_11955</name>
</gene>
<sequence>MKQAKKRTTYPNASMSPETDAIIDAEIEQQGYSNNPQAMKEFGDYLTRALNFERKRRHGK</sequence>
<organism evidence="2 3">
    <name type="scientific">Dechloromonas denitrificans</name>
    <dbReference type="NCBI Taxonomy" id="281362"/>
    <lineage>
        <taxon>Bacteria</taxon>
        <taxon>Pseudomonadati</taxon>
        <taxon>Pseudomonadota</taxon>
        <taxon>Betaproteobacteria</taxon>
        <taxon>Rhodocyclales</taxon>
        <taxon>Azonexaceae</taxon>
        <taxon>Dechloromonas</taxon>
    </lineage>
</organism>
<evidence type="ECO:0000313" key="2">
    <source>
        <dbReference type="EMBL" id="KXB30085.1"/>
    </source>
</evidence>
<evidence type="ECO:0000313" key="3">
    <source>
        <dbReference type="Proteomes" id="UP000070186"/>
    </source>
</evidence>
<dbReference type="EMBL" id="LODL01000021">
    <property type="protein sequence ID" value="KXB30085.1"/>
    <property type="molecule type" value="Genomic_DNA"/>
</dbReference>
<feature type="region of interest" description="Disordered" evidence="1">
    <location>
        <begin position="1"/>
        <end position="21"/>
    </location>
</feature>
<dbReference type="RefSeq" id="WP_153132045.1">
    <property type="nucleotide sequence ID" value="NZ_LODL01000021.1"/>
</dbReference>
<protein>
    <submittedName>
        <fullName evidence="2">Uncharacterized protein</fullName>
    </submittedName>
</protein>
<accession>A0A133XGK9</accession>
<evidence type="ECO:0000256" key="1">
    <source>
        <dbReference type="SAM" id="MobiDB-lite"/>
    </source>
</evidence>
<dbReference type="STRING" id="281362.AT959_11955"/>
<reference evidence="2 3" key="1">
    <citation type="submission" date="2015-12" db="EMBL/GenBank/DDBJ databases">
        <title>Nitrous oxide reduction kinetics distinguish bacteria harboring typical versus atypical NosZ.</title>
        <authorList>
            <person name="Yoon S."/>
            <person name="Nissen S."/>
            <person name="Park D."/>
            <person name="Sanford R.A."/>
            <person name="Loeffler F.E."/>
        </authorList>
    </citation>
    <scope>NUCLEOTIDE SEQUENCE [LARGE SCALE GENOMIC DNA]</scope>
    <source>
        <strain evidence="2 3">ATCC BAA-841</strain>
    </source>
</reference>
<proteinExistence type="predicted"/>
<dbReference type="AlphaFoldDB" id="A0A133XGK9"/>
<dbReference type="Proteomes" id="UP000070186">
    <property type="component" value="Unassembled WGS sequence"/>
</dbReference>
<keyword evidence="3" id="KW-1185">Reference proteome</keyword>
<name>A0A133XGK9_9RHOO</name>